<evidence type="ECO:0000313" key="1">
    <source>
        <dbReference type="EMBL" id="MEJ5975006.1"/>
    </source>
</evidence>
<evidence type="ECO:0000313" key="2">
    <source>
        <dbReference type="Proteomes" id="UP001361239"/>
    </source>
</evidence>
<comment type="caution">
    <text evidence="1">The sequence shown here is derived from an EMBL/GenBank/DDBJ whole genome shotgun (WGS) entry which is preliminary data.</text>
</comment>
<name>A0ABU8RQJ2_9SPHN</name>
<proteinExistence type="predicted"/>
<keyword evidence="2" id="KW-1185">Reference proteome</keyword>
<sequence length="119" mass="12742">MSPHTRAMIAAAAFAYATGQTVAGVHDHAAGRDLRIGAEARGAHLQGYDGDRPAKFGGTLPELYDGGDKAFVTLEIDGLNAKGYDRGSSSHYSLTITDQIVQLYDHGQAEWFDYSIQPA</sequence>
<reference evidence="1 2" key="1">
    <citation type="submission" date="2024-03" db="EMBL/GenBank/DDBJ databases">
        <authorList>
            <person name="Jo J.-H."/>
        </authorList>
    </citation>
    <scope>NUCLEOTIDE SEQUENCE [LARGE SCALE GENOMIC DNA]</scope>
    <source>
        <strain evidence="1 2">PS1R-30</strain>
    </source>
</reference>
<gene>
    <name evidence="1" type="ORF">WG901_00030</name>
</gene>
<organism evidence="1 2">
    <name type="scientific">Novosphingobium anseongense</name>
    <dbReference type="NCBI Taxonomy" id="3133436"/>
    <lineage>
        <taxon>Bacteria</taxon>
        <taxon>Pseudomonadati</taxon>
        <taxon>Pseudomonadota</taxon>
        <taxon>Alphaproteobacteria</taxon>
        <taxon>Sphingomonadales</taxon>
        <taxon>Sphingomonadaceae</taxon>
        <taxon>Novosphingobium</taxon>
    </lineage>
</organism>
<dbReference type="Proteomes" id="UP001361239">
    <property type="component" value="Unassembled WGS sequence"/>
</dbReference>
<dbReference type="RefSeq" id="WP_339584983.1">
    <property type="nucleotide sequence ID" value="NZ_JBBHJZ010000001.1"/>
</dbReference>
<protein>
    <submittedName>
        <fullName evidence="1">Uncharacterized protein</fullName>
    </submittedName>
</protein>
<accession>A0ABU8RQJ2</accession>
<dbReference type="EMBL" id="JBBHJZ010000001">
    <property type="protein sequence ID" value="MEJ5975006.1"/>
    <property type="molecule type" value="Genomic_DNA"/>
</dbReference>